<dbReference type="EMBL" id="BMYV01000001">
    <property type="protein sequence ID" value="GGX58600.1"/>
    <property type="molecule type" value="Genomic_DNA"/>
</dbReference>
<comment type="caution">
    <text evidence="1">The sequence shown here is derived from an EMBL/GenBank/DDBJ whole genome shotgun (WGS) entry which is preliminary data.</text>
</comment>
<name>A0A918KCK0_9PROT</name>
<gene>
    <name evidence="1" type="ORF">GCM10011309_04950</name>
</gene>
<dbReference type="Proteomes" id="UP000600865">
    <property type="component" value="Unassembled WGS sequence"/>
</dbReference>
<dbReference type="RefSeq" id="WP_189580867.1">
    <property type="nucleotide sequence ID" value="NZ_BMYV01000001.1"/>
</dbReference>
<protein>
    <submittedName>
        <fullName evidence="1">Uncharacterized protein</fullName>
    </submittedName>
</protein>
<reference evidence="1 2" key="1">
    <citation type="journal article" date="2014" name="Int. J. Syst. Evol. Microbiol.">
        <title>Complete genome sequence of Corynebacterium casei LMG S-19264T (=DSM 44701T), isolated from a smear-ripened cheese.</title>
        <authorList>
            <consortium name="US DOE Joint Genome Institute (JGI-PGF)"/>
            <person name="Walter F."/>
            <person name="Albersmeier A."/>
            <person name="Kalinowski J."/>
            <person name="Ruckert C."/>
        </authorList>
    </citation>
    <scope>NUCLEOTIDE SEQUENCE [LARGE SCALE GENOMIC DNA]</scope>
    <source>
        <strain evidence="1 2">KCTC 23968</strain>
    </source>
</reference>
<evidence type="ECO:0000313" key="2">
    <source>
        <dbReference type="Proteomes" id="UP000600865"/>
    </source>
</evidence>
<keyword evidence="2" id="KW-1185">Reference proteome</keyword>
<dbReference type="AlphaFoldDB" id="A0A918KCK0"/>
<sequence length="211" mass="23428">MKHLSNLVIEMGLGVGLLAVSALEQAHATPQTGSQSIVEDRPADVSDAKVVIADLSTPSAAEIEQVALDLFAYQQGEWDSIWEMYDSAGNQTSTLEGKVAYSPLLGDHTQKMTNVVPKLKHRSSGIRGFNAIDNQIVTFNMADNGVYWKMHQDPLTGVTLSDPHRTADGTVILQRYTRHSMNKDTYKVVMEESLNSGKTWFKRYDQTLTRK</sequence>
<organism evidence="1 2">
    <name type="scientific">Litorimonas cladophorae</name>
    <dbReference type="NCBI Taxonomy" id="1220491"/>
    <lineage>
        <taxon>Bacteria</taxon>
        <taxon>Pseudomonadati</taxon>
        <taxon>Pseudomonadota</taxon>
        <taxon>Alphaproteobacteria</taxon>
        <taxon>Maricaulales</taxon>
        <taxon>Robiginitomaculaceae</taxon>
    </lineage>
</organism>
<evidence type="ECO:0000313" key="1">
    <source>
        <dbReference type="EMBL" id="GGX58600.1"/>
    </source>
</evidence>
<proteinExistence type="predicted"/>
<accession>A0A918KCK0</accession>